<evidence type="ECO:0000313" key="2">
    <source>
        <dbReference type="Proteomes" id="UP000598271"/>
    </source>
</evidence>
<keyword evidence="2" id="KW-1185">Reference proteome</keyword>
<proteinExistence type="predicted"/>
<name>A0A8J3D3S2_9BACT</name>
<reference evidence="1 2" key="1">
    <citation type="journal article" date="2014" name="Int. J. Syst. Evol. Microbiol.">
        <title>Complete genome sequence of Corynebacterium casei LMG S-19264T (=DSM 44701T), isolated from a smear-ripened cheese.</title>
        <authorList>
            <consortium name="US DOE Joint Genome Institute (JGI-PGF)"/>
            <person name="Walter F."/>
            <person name="Albersmeier A."/>
            <person name="Kalinowski J."/>
            <person name="Ruckert C."/>
        </authorList>
    </citation>
    <scope>NUCLEOTIDE SEQUENCE [LARGE SCALE GENOMIC DNA]</scope>
    <source>
        <strain evidence="1 2">KCTC 12866</strain>
    </source>
</reference>
<dbReference type="RefSeq" id="WP_189564507.1">
    <property type="nucleotide sequence ID" value="NZ_BMXF01000002.1"/>
</dbReference>
<dbReference type="AlphaFoldDB" id="A0A8J3D3S2"/>
<protein>
    <submittedName>
        <fullName evidence="1">Uncharacterized protein</fullName>
    </submittedName>
</protein>
<organism evidence="1 2">
    <name type="scientific">Persicitalea jodogahamensis</name>
    <dbReference type="NCBI Taxonomy" id="402147"/>
    <lineage>
        <taxon>Bacteria</taxon>
        <taxon>Pseudomonadati</taxon>
        <taxon>Bacteroidota</taxon>
        <taxon>Cytophagia</taxon>
        <taxon>Cytophagales</taxon>
        <taxon>Spirosomataceae</taxon>
        <taxon>Persicitalea</taxon>
    </lineage>
</organism>
<dbReference type="Proteomes" id="UP000598271">
    <property type="component" value="Unassembled WGS sequence"/>
</dbReference>
<gene>
    <name evidence="1" type="ORF">GCM10007390_22100</name>
</gene>
<sequence length="63" mass="7290">MEDPKSSLYLESVPESRFAVRELRIGHDPLIEPGPLEVFWFKIKKKRPAGFLAGRFFSELKPT</sequence>
<dbReference type="EMBL" id="BMXF01000002">
    <property type="protein sequence ID" value="GHB68331.1"/>
    <property type="molecule type" value="Genomic_DNA"/>
</dbReference>
<accession>A0A8J3D3S2</accession>
<evidence type="ECO:0000313" key="1">
    <source>
        <dbReference type="EMBL" id="GHB68331.1"/>
    </source>
</evidence>
<comment type="caution">
    <text evidence="1">The sequence shown here is derived from an EMBL/GenBank/DDBJ whole genome shotgun (WGS) entry which is preliminary data.</text>
</comment>